<dbReference type="SUPFAM" id="SSF53098">
    <property type="entry name" value="Ribonuclease H-like"/>
    <property type="match status" value="1"/>
</dbReference>
<dbReference type="Gene3D" id="3.90.1600.10">
    <property type="entry name" value="Palm domain of DNA polymerase"/>
    <property type="match status" value="3"/>
</dbReference>
<dbReference type="GO" id="GO:0003887">
    <property type="term" value="F:DNA-directed DNA polymerase activity"/>
    <property type="evidence" value="ECO:0007669"/>
    <property type="project" value="UniProtKB-KW"/>
</dbReference>
<dbReference type="InterPro" id="IPR043502">
    <property type="entry name" value="DNA/RNA_pol_sf"/>
</dbReference>
<protein>
    <recommendedName>
        <fullName evidence="14">DNA polymerase</fullName>
        <ecNumber evidence="14">2.7.7.7</ecNumber>
    </recommendedName>
</protein>
<dbReference type="PRINTS" id="PR00106">
    <property type="entry name" value="DNAPOLB"/>
</dbReference>
<feature type="compositionally biased region" description="Polar residues" evidence="16">
    <location>
        <begin position="234"/>
        <end position="248"/>
    </location>
</feature>
<keyword evidence="10 14" id="KW-0238">DNA-binding</keyword>
<evidence type="ECO:0000256" key="13">
    <source>
        <dbReference type="ARBA" id="ARBA00054627"/>
    </source>
</evidence>
<evidence type="ECO:0000256" key="6">
    <source>
        <dbReference type="ARBA" id="ARBA00022723"/>
    </source>
</evidence>
<evidence type="ECO:0000259" key="20">
    <source>
        <dbReference type="Pfam" id="PF12254"/>
    </source>
</evidence>
<dbReference type="SMART" id="SM00486">
    <property type="entry name" value="POLBc"/>
    <property type="match status" value="1"/>
</dbReference>
<feature type="region of interest" description="Disordered" evidence="16">
    <location>
        <begin position="127"/>
        <end position="185"/>
    </location>
</feature>
<dbReference type="PANTHER" id="PTHR45861">
    <property type="entry name" value="DNA POLYMERASE ALPHA CATALYTIC SUBUNIT"/>
    <property type="match status" value="1"/>
</dbReference>
<proteinExistence type="inferred from homology"/>
<keyword evidence="6" id="KW-0479">Metal-binding</keyword>
<evidence type="ECO:0000256" key="3">
    <source>
        <dbReference type="ARBA" id="ARBA00022679"/>
    </source>
</evidence>
<dbReference type="Gene3D" id="1.10.3200.20">
    <property type="entry name" value="DNA Polymerase alpha, zinc finger"/>
    <property type="match status" value="1"/>
</dbReference>
<dbReference type="InterPro" id="IPR015088">
    <property type="entry name" value="Znf_DNA-dir_DNA_pol_B_alpha"/>
</dbReference>
<evidence type="ECO:0000313" key="22">
    <source>
        <dbReference type="Proteomes" id="UP001374584"/>
    </source>
</evidence>
<keyword evidence="3 14" id="KW-0808">Transferase</keyword>
<dbReference type="CDD" id="cd05532">
    <property type="entry name" value="POLBc_alpha"/>
    <property type="match status" value="1"/>
</dbReference>
<dbReference type="InterPro" id="IPR006134">
    <property type="entry name" value="DNA-dir_DNA_pol_B_multi_dom"/>
</dbReference>
<feature type="coiled-coil region" evidence="15">
    <location>
        <begin position="1156"/>
        <end position="1190"/>
    </location>
</feature>
<evidence type="ECO:0000256" key="9">
    <source>
        <dbReference type="ARBA" id="ARBA00022932"/>
    </source>
</evidence>
<dbReference type="NCBIfam" id="TIGR00592">
    <property type="entry name" value="pol2"/>
    <property type="match status" value="2"/>
</dbReference>
<dbReference type="GO" id="GO:0008270">
    <property type="term" value="F:zinc ion binding"/>
    <property type="evidence" value="ECO:0007669"/>
    <property type="project" value="UniProtKB-KW"/>
</dbReference>
<dbReference type="Pfam" id="PF03104">
    <property type="entry name" value="DNA_pol_B_exo1"/>
    <property type="match status" value="1"/>
</dbReference>
<dbReference type="GO" id="GO:0003697">
    <property type="term" value="F:single-stranded DNA binding"/>
    <property type="evidence" value="ECO:0007669"/>
    <property type="project" value="TreeGrafter"/>
</dbReference>
<feature type="domain" description="DNA-directed DNA polymerase family B multifunctional" evidence="17">
    <location>
        <begin position="878"/>
        <end position="1377"/>
    </location>
</feature>
<dbReference type="Pfam" id="PF08996">
    <property type="entry name" value="zf-DNA_Pol"/>
    <property type="match status" value="1"/>
</dbReference>
<comment type="catalytic activity">
    <reaction evidence="12 14">
        <text>DNA(n) + a 2'-deoxyribonucleoside 5'-triphosphate = DNA(n+1) + diphosphate</text>
        <dbReference type="Rhea" id="RHEA:22508"/>
        <dbReference type="Rhea" id="RHEA-COMP:17339"/>
        <dbReference type="Rhea" id="RHEA-COMP:17340"/>
        <dbReference type="ChEBI" id="CHEBI:33019"/>
        <dbReference type="ChEBI" id="CHEBI:61560"/>
        <dbReference type="ChEBI" id="CHEBI:173112"/>
        <dbReference type="EC" id="2.7.7.7"/>
    </reaction>
</comment>
<keyword evidence="11" id="KW-0539">Nucleus</keyword>
<feature type="domain" description="DNA-directed DNA polymerase family B exonuclease" evidence="18">
    <location>
        <begin position="557"/>
        <end position="812"/>
    </location>
</feature>
<evidence type="ECO:0000256" key="7">
    <source>
        <dbReference type="ARBA" id="ARBA00022771"/>
    </source>
</evidence>
<dbReference type="FunFam" id="3.30.70.2820:FF:000002">
    <property type="entry name" value="DNA polymerase"/>
    <property type="match status" value="1"/>
</dbReference>
<dbReference type="EMBL" id="JAYMYR010000004">
    <property type="protein sequence ID" value="KAK7367547.1"/>
    <property type="molecule type" value="Genomic_DNA"/>
</dbReference>
<evidence type="ECO:0000256" key="4">
    <source>
        <dbReference type="ARBA" id="ARBA00022695"/>
    </source>
</evidence>
<evidence type="ECO:0000256" key="8">
    <source>
        <dbReference type="ARBA" id="ARBA00022833"/>
    </source>
</evidence>
<evidence type="ECO:0000256" key="14">
    <source>
        <dbReference type="RuleBase" id="RU000442"/>
    </source>
</evidence>
<dbReference type="InterPro" id="IPR042087">
    <property type="entry name" value="DNA_pol_B_thumb"/>
</dbReference>
<keyword evidence="9 14" id="KW-0239">DNA-directed DNA polymerase</keyword>
<comment type="caution">
    <text evidence="21">The sequence shown here is derived from an EMBL/GenBank/DDBJ whole genome shotgun (WGS) entry which is preliminary data.</text>
</comment>
<evidence type="ECO:0000256" key="10">
    <source>
        <dbReference type="ARBA" id="ARBA00023125"/>
    </source>
</evidence>
<feature type="domain" description="Zinc finger DNA-directed DNA polymerase family B alpha" evidence="19">
    <location>
        <begin position="1416"/>
        <end position="1619"/>
    </location>
</feature>
<keyword evidence="15" id="KW-0175">Coiled coil</keyword>
<dbReference type="FunFam" id="1.10.132.60:FF:000004">
    <property type="entry name" value="DNA polymerase"/>
    <property type="match status" value="1"/>
</dbReference>
<dbReference type="GO" id="GO:0006272">
    <property type="term" value="P:leading strand elongation"/>
    <property type="evidence" value="ECO:0007669"/>
    <property type="project" value="TreeGrafter"/>
</dbReference>
<dbReference type="InterPro" id="IPR017964">
    <property type="entry name" value="DNA-dir_DNA_pol_B_CS"/>
</dbReference>
<name>A0AAN9RCU3_PHACN</name>
<evidence type="ECO:0000256" key="5">
    <source>
        <dbReference type="ARBA" id="ARBA00022705"/>
    </source>
</evidence>
<dbReference type="InterPro" id="IPR006172">
    <property type="entry name" value="DNA-dir_DNA_pol_B"/>
</dbReference>
<dbReference type="InterPro" id="IPR038256">
    <property type="entry name" value="Pol_alpha_znc_sf"/>
</dbReference>
<organism evidence="21 22">
    <name type="scientific">Phaseolus coccineus</name>
    <name type="common">Scarlet runner bean</name>
    <name type="synonym">Phaseolus multiflorus</name>
    <dbReference type="NCBI Taxonomy" id="3886"/>
    <lineage>
        <taxon>Eukaryota</taxon>
        <taxon>Viridiplantae</taxon>
        <taxon>Streptophyta</taxon>
        <taxon>Embryophyta</taxon>
        <taxon>Tracheophyta</taxon>
        <taxon>Spermatophyta</taxon>
        <taxon>Magnoliopsida</taxon>
        <taxon>eudicotyledons</taxon>
        <taxon>Gunneridae</taxon>
        <taxon>Pentapetalae</taxon>
        <taxon>rosids</taxon>
        <taxon>fabids</taxon>
        <taxon>Fabales</taxon>
        <taxon>Fabaceae</taxon>
        <taxon>Papilionoideae</taxon>
        <taxon>50 kb inversion clade</taxon>
        <taxon>NPAAA clade</taxon>
        <taxon>indigoferoid/millettioid clade</taxon>
        <taxon>Phaseoleae</taxon>
        <taxon>Phaseolus</taxon>
    </lineage>
</organism>
<dbReference type="Pfam" id="PF00136">
    <property type="entry name" value="DNA_pol_B"/>
    <property type="match status" value="1"/>
</dbReference>
<evidence type="ECO:0000259" key="18">
    <source>
        <dbReference type="Pfam" id="PF03104"/>
    </source>
</evidence>
<dbReference type="GO" id="GO:0000166">
    <property type="term" value="F:nucleotide binding"/>
    <property type="evidence" value="ECO:0007669"/>
    <property type="project" value="InterPro"/>
</dbReference>
<dbReference type="InterPro" id="IPR023211">
    <property type="entry name" value="DNA_pol_palm_dom_sf"/>
</dbReference>
<evidence type="ECO:0000259" key="19">
    <source>
        <dbReference type="Pfam" id="PF08996"/>
    </source>
</evidence>
<evidence type="ECO:0000313" key="21">
    <source>
        <dbReference type="EMBL" id="KAK7367547.1"/>
    </source>
</evidence>
<evidence type="ECO:0000256" key="16">
    <source>
        <dbReference type="SAM" id="MobiDB-lite"/>
    </source>
</evidence>
<evidence type="ECO:0000256" key="2">
    <source>
        <dbReference type="ARBA" id="ARBA00005755"/>
    </source>
</evidence>
<dbReference type="FunFam" id="3.30.420.10:FF:000043">
    <property type="entry name" value="DNA polymerase"/>
    <property type="match status" value="1"/>
</dbReference>
<dbReference type="Gene3D" id="3.30.420.10">
    <property type="entry name" value="Ribonuclease H-like superfamily/Ribonuclease H"/>
    <property type="match status" value="1"/>
</dbReference>
<dbReference type="FunFam" id="1.10.3200.20:FF:000003">
    <property type="entry name" value="DNA polymerase"/>
    <property type="match status" value="1"/>
</dbReference>
<dbReference type="EC" id="2.7.7.7" evidence="14"/>
<dbReference type="InterPro" id="IPR024647">
    <property type="entry name" value="DNA_pol_a_cat_su_N"/>
</dbReference>
<dbReference type="PANTHER" id="PTHR45861:SF1">
    <property type="entry name" value="DNA POLYMERASE ALPHA CATALYTIC SUBUNIT"/>
    <property type="match status" value="1"/>
</dbReference>
<comment type="subcellular location">
    <subcellularLocation>
        <location evidence="1">Nucleus</location>
    </subcellularLocation>
</comment>
<dbReference type="GO" id="GO:0003682">
    <property type="term" value="F:chromatin binding"/>
    <property type="evidence" value="ECO:0007669"/>
    <property type="project" value="TreeGrafter"/>
</dbReference>
<dbReference type="Gene3D" id="1.10.287.690">
    <property type="entry name" value="Helix hairpin bin"/>
    <property type="match status" value="1"/>
</dbReference>
<dbReference type="GO" id="GO:0006273">
    <property type="term" value="P:lagging strand elongation"/>
    <property type="evidence" value="ECO:0007669"/>
    <property type="project" value="TreeGrafter"/>
</dbReference>
<evidence type="ECO:0000256" key="12">
    <source>
        <dbReference type="ARBA" id="ARBA00049244"/>
    </source>
</evidence>
<reference evidence="21 22" key="1">
    <citation type="submission" date="2024-01" db="EMBL/GenBank/DDBJ databases">
        <title>The genomes of 5 underutilized Papilionoideae crops provide insights into root nodulation and disease resistanc.</title>
        <authorList>
            <person name="Jiang F."/>
        </authorList>
    </citation>
    <scope>NUCLEOTIDE SEQUENCE [LARGE SCALE GENOMIC DNA]</scope>
    <source>
        <strain evidence="21">JINMINGXINNONG_FW02</strain>
        <tissue evidence="21">Leaves</tissue>
    </source>
</reference>
<dbReference type="Gene3D" id="3.30.70.2820">
    <property type="match status" value="1"/>
</dbReference>
<keyword evidence="5 14" id="KW-0235">DNA replication</keyword>
<sequence>MIVNIGTRKRAKIGTISRVLFKTLRVPHCLLHQSITDSLHITQRLRKTDMADGEPVSGRRRPRGPESTVRSEALERLKARLRGGRRSDGTGSQIRLENPVYDTVPEDEYNALVAKRREQARSFIVDDEGIGYGDEGEEEDWSQAGYSLSSDESEGESERPKRKKIEKKNPQPKRPSSSLSAAAAMMGGQRLSSMFTSSVFKKSRDDKVSESIVDDVIAEFAADETDRLRRRKAQGNSSSTSDANNTLRVNNTFRDKPSVDTLGAFSSSPEHGKAESVKVVVESDGFDTGFEQKSEVVKEIEDFGRGSSENGQAQMVGADECQMNECVVKEKEVHSFEIEVIADAKKEVFTLNAKVKDEEDPALSATAGWKEAIRGAGGVDVTDSKDAWQNQQRSEFDLEEDGSLPFYILDAYEEFYGENRGTLYLFGKVKTGDLYQSCCVIVKSMQRCVYAVPTRPLHRTEGMTSLERDFQQSRISSADFFKKLQDAVSDVKNEIAQHLVNFEVSNFSMAPVKRKYAFDRFEIPAGENYVVKINYSFKDPVLPADLKGESFSALLGTSCSALELFLIKRKIKGPSWLQVSKFATNSSNQRVSWCKFEVTVDSPKHIRTSTPSKITSKIPPVVVAAINLKTTINEKQNINEIVSASIVCCNMVKIDTPMMASEWRRPGRLTHFTVVRKLDGSIFPMGFNKEVTDRNLKAGSNILCAESSERALLNRLMLELHKLDSDVLVGHNISGFDLDVLLHRSQACKVASSMWSKLGRLNRSTMPKLGRRSKVFGSGADPGIMSCIAGRLLCDTYLCSRDLLQEVSYSLSHLAKSHLNKFRKEVAPHEVPKMFQSAESLMELIEYGETDAWLSMELMFYLSILPLTRQLTNISGNLWGKTLQGARAQRVEYLLLHTFHAMKYMVPDKFSNYSKETKLTKRRVTHDIEDSNYDVDIDNDASEADNKKSKKGPSYAGGLVLEPKKGLYDKYILLLDFNSLYPSIIQEYNICFTTVEISLDGSFPRLPSSKTTGVLPEVLKNLVDRRKKVKSWIKNEKKKNEKADPIRVQQLDIQQQALKLTANSMYGCLGFSSSRFYAKPLAELITLQVRIYLLIQRNHSLPYSETYFHMLTFAFARPLAIQGREILQSTVDLVQNALNLEVIYGDTDSIMIYSGLDDIEEANKIAVKVIQEVNKKYKCLEIDLDGLYKRMLLLKKKKYAAVKLLFKDGIPYEVIERKGLDIVRRDWSLLAKELGDFCLTQILSGGSSEDVVESIHNSLMKVQEEMRNGQVPLEKYVITKTLTKPPEAYPDAKNQPHVLVAQRLKQQGYTSGCSVGDTIPYIICYEQGGSSGSAGGIAQRARHPDELKGEQGTWLIDIDYYLSQQIHPVVSRLCASIQGTSPERLADCLGLDSSKFHHKSSEAINDDSRNALLCAANDEERYQGCEPLVLSCSSCSGTFDCPPVFKSICCLLGSERPTSVSPEESDYNFWRKLCCPKCPEDVKVSPAMIANQVKRQAEMFVLMYYRGLLMCDDETCKHTTRSISLRLVGDSERGTVCPNYPRCNGRLLRKYTEADLYKQLSYFCHVFETASCIEKMEAKSRITIEKEMIKIRPMIDSAASTAQKIRDRCAFGWVRLEDLVITV</sequence>
<dbReference type="InterPro" id="IPR006133">
    <property type="entry name" value="DNA-dir_DNA_pol_B_exonuc"/>
</dbReference>
<feature type="region of interest" description="Disordered" evidence="16">
    <location>
        <begin position="223"/>
        <end position="248"/>
    </location>
</feature>
<evidence type="ECO:0000259" key="17">
    <source>
        <dbReference type="Pfam" id="PF00136"/>
    </source>
</evidence>
<dbReference type="GO" id="GO:1902975">
    <property type="term" value="P:mitotic DNA replication initiation"/>
    <property type="evidence" value="ECO:0007669"/>
    <property type="project" value="InterPro"/>
</dbReference>
<keyword evidence="22" id="KW-1185">Reference proteome</keyword>
<dbReference type="Gene3D" id="2.40.50.730">
    <property type="match status" value="1"/>
</dbReference>
<evidence type="ECO:0000256" key="11">
    <source>
        <dbReference type="ARBA" id="ARBA00023242"/>
    </source>
</evidence>
<dbReference type="InterPro" id="IPR045846">
    <property type="entry name" value="POLBc_alpha"/>
</dbReference>
<comment type="similarity">
    <text evidence="2 14">Belongs to the DNA polymerase type-B family.</text>
</comment>
<dbReference type="FunFam" id="1.10.287.690:FF:000004">
    <property type="entry name" value="DNA polymerase"/>
    <property type="match status" value="1"/>
</dbReference>
<evidence type="ECO:0000256" key="1">
    <source>
        <dbReference type="ARBA" id="ARBA00004123"/>
    </source>
</evidence>
<keyword evidence="4 14" id="KW-0548">Nucleotidyltransferase</keyword>
<feature type="compositionally biased region" description="Acidic residues" evidence="16">
    <location>
        <begin position="127"/>
        <end position="141"/>
    </location>
</feature>
<dbReference type="Pfam" id="PF12254">
    <property type="entry name" value="DNA_pol_alpha_N"/>
    <property type="match status" value="1"/>
</dbReference>
<evidence type="ECO:0000256" key="15">
    <source>
        <dbReference type="SAM" id="Coils"/>
    </source>
</evidence>
<dbReference type="InterPro" id="IPR012337">
    <property type="entry name" value="RNaseH-like_sf"/>
</dbReference>
<dbReference type="InterPro" id="IPR036397">
    <property type="entry name" value="RNaseH_sf"/>
</dbReference>
<comment type="function">
    <text evidence="13">Polymerase alpha in a complex with DNA primase is a replicative polymerase.</text>
</comment>
<accession>A0AAN9RCU3</accession>
<feature type="domain" description="DNA polymerase alpha catalytic subunit N-terminal" evidence="20">
    <location>
        <begin position="74"/>
        <end position="141"/>
    </location>
</feature>
<dbReference type="Proteomes" id="UP001374584">
    <property type="component" value="Unassembled WGS sequence"/>
</dbReference>
<keyword evidence="7" id="KW-0863">Zinc-finger</keyword>
<dbReference type="Gene3D" id="1.10.132.60">
    <property type="entry name" value="DNA polymerase family B, C-terminal domain"/>
    <property type="match status" value="1"/>
</dbReference>
<keyword evidence="8" id="KW-0862">Zinc</keyword>
<dbReference type="SUPFAM" id="SSF56672">
    <property type="entry name" value="DNA/RNA polymerases"/>
    <property type="match status" value="1"/>
</dbReference>
<gene>
    <name evidence="21" type="ORF">VNO80_09560</name>
</gene>
<dbReference type="PROSITE" id="PS00116">
    <property type="entry name" value="DNA_POLYMERASE_B"/>
    <property type="match status" value="1"/>
</dbReference>
<dbReference type="GO" id="GO:0005658">
    <property type="term" value="C:alpha DNA polymerase:primase complex"/>
    <property type="evidence" value="ECO:0007669"/>
    <property type="project" value="TreeGrafter"/>
</dbReference>
<dbReference type="GO" id="GO:0003688">
    <property type="term" value="F:DNA replication origin binding"/>
    <property type="evidence" value="ECO:0007669"/>
    <property type="project" value="TreeGrafter"/>
</dbReference>
<feature type="region of interest" description="Disordered" evidence="16">
    <location>
        <begin position="47"/>
        <end position="71"/>
    </location>
</feature>
<dbReference type="CDD" id="cd05776">
    <property type="entry name" value="DNA_polB_alpha_exo"/>
    <property type="match status" value="1"/>
</dbReference>